<dbReference type="Pfam" id="PF20815">
    <property type="entry name" value="GIY_YIG_2"/>
    <property type="match status" value="1"/>
</dbReference>
<reference evidence="2 3" key="1">
    <citation type="submission" date="2019-04" db="EMBL/GenBank/DDBJ databases">
        <title>Cohnella sp. nov. isolated from preserved vegetables.</title>
        <authorList>
            <person name="Lin S.-Y."/>
            <person name="Hung M.-H."/>
            <person name="Young C.-C."/>
        </authorList>
    </citation>
    <scope>NUCLEOTIDE SEQUENCE [LARGE SCALE GENOMIC DNA]</scope>
    <source>
        <strain evidence="2 3">CC-MHH1044</strain>
    </source>
</reference>
<dbReference type="RefSeq" id="WP_136368017.1">
    <property type="nucleotide sequence ID" value="NZ_SSOB01000001.1"/>
</dbReference>
<organism evidence="2 3">
    <name type="scientific">Cohnella fermenti</name>
    <dbReference type="NCBI Taxonomy" id="2565925"/>
    <lineage>
        <taxon>Bacteria</taxon>
        <taxon>Bacillati</taxon>
        <taxon>Bacillota</taxon>
        <taxon>Bacilli</taxon>
        <taxon>Bacillales</taxon>
        <taxon>Paenibacillaceae</taxon>
        <taxon>Cohnella</taxon>
    </lineage>
</organism>
<gene>
    <name evidence="2" type="ORF">E6C55_01660</name>
</gene>
<dbReference type="Proteomes" id="UP000310636">
    <property type="component" value="Unassembled WGS sequence"/>
</dbReference>
<evidence type="ECO:0000313" key="3">
    <source>
        <dbReference type="Proteomes" id="UP000310636"/>
    </source>
</evidence>
<name>A0A4S4CB84_9BACL</name>
<keyword evidence="3" id="KW-1185">Reference proteome</keyword>
<evidence type="ECO:0000313" key="2">
    <source>
        <dbReference type="EMBL" id="THF84703.1"/>
    </source>
</evidence>
<accession>A0A4S4CB84</accession>
<sequence length="175" mass="20311">MSEFSNDLSINLFNPLFDNPKIIPHATGVYCITTNSINQLPSPMQSLNYSYLNSRPVIYVGISNRSLRTRDYRSHFNGNARGSTLRKSLGSLFGLERIQSNNDIGTSKYKFSKADELKLSDWMKENINLHFFVHPEPSLIEKEVIDYFKPPLNIKDNHNVENIEFRSYLMNLRKF</sequence>
<dbReference type="EMBL" id="SSOB01000001">
    <property type="protein sequence ID" value="THF84703.1"/>
    <property type="molecule type" value="Genomic_DNA"/>
</dbReference>
<dbReference type="InterPro" id="IPR049311">
    <property type="entry name" value="GIY_YIG_cat"/>
</dbReference>
<comment type="caution">
    <text evidence="2">The sequence shown here is derived from an EMBL/GenBank/DDBJ whole genome shotgun (WGS) entry which is preliminary data.</text>
</comment>
<evidence type="ECO:0000259" key="1">
    <source>
        <dbReference type="Pfam" id="PF20815"/>
    </source>
</evidence>
<protein>
    <recommendedName>
        <fullName evidence="1">GIY-YIG catalytic domain-containing protein</fullName>
    </recommendedName>
</protein>
<dbReference type="OrthoDB" id="5071506at2"/>
<feature type="domain" description="GIY-YIG catalytic" evidence="1">
    <location>
        <begin position="28"/>
        <end position="174"/>
    </location>
</feature>
<dbReference type="AlphaFoldDB" id="A0A4S4CB84"/>
<proteinExistence type="predicted"/>